<accession>A0A3N4RUW5</accession>
<name>A0A3N4RUW5_9ACTN</name>
<dbReference type="RefSeq" id="WP_123555504.1">
    <property type="nucleotide sequence ID" value="NZ_JBEYIY010000009.1"/>
</dbReference>
<evidence type="ECO:0000256" key="2">
    <source>
        <dbReference type="ARBA" id="ARBA00022679"/>
    </source>
</evidence>
<evidence type="ECO:0000313" key="6">
    <source>
        <dbReference type="Proteomes" id="UP000267408"/>
    </source>
</evidence>
<evidence type="ECO:0000313" key="4">
    <source>
        <dbReference type="EMBL" id="RPE34605.1"/>
    </source>
</evidence>
<sequence>MDKVLDSPARAVEDIPDGALLAVGGFGLCGIPSTLIGALVDAGTTGLRVVSNNCGVDDWGLGLLLRAGRIARMTSSYVGENKEFARQYLNGELEVELTPQGTLAERLRAGGAGIPAFYTPAGAGTQVEEGGLPWRYAPGGGAVAVASPPKEVREFGGRRHLLEEAIRADFALVRAEVADRHGNCVFHAAARNFNPLCATAGRTTVVEADRIVEAGELPPDAVHLPGVYVDRIVAADPADRRIERRTVSSPAAPEESR</sequence>
<accession>A0A8G1XFT2</accession>
<dbReference type="InterPro" id="IPR037171">
    <property type="entry name" value="NagB/RpiA_transferase-like"/>
</dbReference>
<dbReference type="AlphaFoldDB" id="A0A3N4RUW5"/>
<protein>
    <submittedName>
        <fullName evidence="4">3-oxoacid CoA-transferase subunit A</fullName>
    </submittedName>
</protein>
<dbReference type="OrthoDB" id="3369756at2"/>
<dbReference type="GO" id="GO:0008410">
    <property type="term" value="F:CoA-transferase activity"/>
    <property type="evidence" value="ECO:0007669"/>
    <property type="project" value="InterPro"/>
</dbReference>
<evidence type="ECO:0000256" key="1">
    <source>
        <dbReference type="ARBA" id="ARBA00005612"/>
    </source>
</evidence>
<dbReference type="EMBL" id="RKQG01000001">
    <property type="protein sequence ID" value="RPE34605.1"/>
    <property type="molecule type" value="Genomic_DNA"/>
</dbReference>
<dbReference type="SMART" id="SM00882">
    <property type="entry name" value="CoA_trans"/>
    <property type="match status" value="1"/>
</dbReference>
<evidence type="ECO:0000313" key="5">
    <source>
        <dbReference type="Proteomes" id="UP000266906"/>
    </source>
</evidence>
<reference evidence="5 6" key="1">
    <citation type="submission" date="2018-11" db="EMBL/GenBank/DDBJ databases">
        <title>Sequencing the genomes of 1000 actinobacteria strains.</title>
        <authorList>
            <person name="Klenk H.-P."/>
        </authorList>
    </citation>
    <scope>NUCLEOTIDE SEQUENCE [LARGE SCALE GENOMIC DNA]</scope>
    <source>
        <strain evidence="3 6">DSM 44780</strain>
        <strain evidence="4 5">DSM 44781</strain>
    </source>
</reference>
<dbReference type="PANTHER" id="PTHR13707:SF60">
    <property type="entry name" value="ACETATE COA-TRANSFERASE SUBUNIT ALPHA"/>
    <property type="match status" value="1"/>
</dbReference>
<comment type="caution">
    <text evidence="4">The sequence shown here is derived from an EMBL/GenBank/DDBJ whole genome shotgun (WGS) entry which is preliminary data.</text>
</comment>
<dbReference type="InterPro" id="IPR004163">
    <property type="entry name" value="CoA_transf_BS"/>
</dbReference>
<dbReference type="Proteomes" id="UP000267408">
    <property type="component" value="Unassembled WGS sequence"/>
</dbReference>
<organism evidence="4 5">
    <name type="scientific">Kitasatospora cineracea</name>
    <dbReference type="NCBI Taxonomy" id="88074"/>
    <lineage>
        <taxon>Bacteria</taxon>
        <taxon>Bacillati</taxon>
        <taxon>Actinomycetota</taxon>
        <taxon>Actinomycetes</taxon>
        <taxon>Kitasatosporales</taxon>
        <taxon>Streptomycetaceae</taxon>
        <taxon>Kitasatospora</taxon>
    </lineage>
</organism>
<dbReference type="Pfam" id="PF01144">
    <property type="entry name" value="CoA_trans"/>
    <property type="match status" value="1"/>
</dbReference>
<gene>
    <name evidence="4" type="ORF">EDD38_2927</name>
    <name evidence="3" type="ORF">EDD39_2439</name>
</gene>
<dbReference type="SUPFAM" id="SSF100950">
    <property type="entry name" value="NagB/RpiA/CoA transferase-like"/>
    <property type="match status" value="1"/>
</dbReference>
<evidence type="ECO:0000313" key="3">
    <source>
        <dbReference type="EMBL" id="ROR44257.1"/>
    </source>
</evidence>
<dbReference type="InterPro" id="IPR004165">
    <property type="entry name" value="CoA_trans_fam_I"/>
</dbReference>
<dbReference type="PROSITE" id="PS01273">
    <property type="entry name" value="COA_TRANSF_1"/>
    <property type="match status" value="1"/>
</dbReference>
<comment type="similarity">
    <text evidence="1">Belongs to the 3-oxoacid CoA-transferase subunit A family.</text>
</comment>
<proteinExistence type="inferred from homology"/>
<keyword evidence="2 3" id="KW-0808">Transferase</keyword>
<dbReference type="Gene3D" id="3.40.1080.10">
    <property type="entry name" value="Glutaconate Coenzyme A-transferase"/>
    <property type="match status" value="1"/>
</dbReference>
<dbReference type="Proteomes" id="UP000266906">
    <property type="component" value="Unassembled WGS sequence"/>
</dbReference>
<dbReference type="PANTHER" id="PTHR13707">
    <property type="entry name" value="KETOACID-COENZYME A TRANSFERASE"/>
    <property type="match status" value="1"/>
</dbReference>
<dbReference type="EMBL" id="RJVJ01000001">
    <property type="protein sequence ID" value="ROR44257.1"/>
    <property type="molecule type" value="Genomic_DNA"/>
</dbReference>
<keyword evidence="5" id="KW-1185">Reference proteome</keyword>